<keyword evidence="3" id="KW-1185">Reference proteome</keyword>
<keyword evidence="1" id="KW-0812">Transmembrane</keyword>
<feature type="transmembrane region" description="Helical" evidence="1">
    <location>
        <begin position="76"/>
        <end position="99"/>
    </location>
</feature>
<dbReference type="AlphaFoldDB" id="A0A9W8DVH0"/>
<accession>A0A9W8DVH0</accession>
<sequence>MALLKLQSVLGCLRLHPGTLLLLTLSLIWSGLSVTRAVLASDPLTILCSSLIAVPCLVALVGTFRRSLRILTAYRIFLWIQFAATFSFACTMIAITAAAHGLEFYSATIYNINAHVGVYVHGKEGQLEANDPYYVAMFAQAMASPLFNFYLLLVVSSYVRELAHSQLRSASVAVVEADMVNRMTQAQTAGAAWLGSVSPLPRSYGPQRSLHKSYDGYVDDYSYKAH</sequence>
<organism evidence="2 3">
    <name type="scientific">Tieghemiomyces parasiticus</name>
    <dbReference type="NCBI Taxonomy" id="78921"/>
    <lineage>
        <taxon>Eukaryota</taxon>
        <taxon>Fungi</taxon>
        <taxon>Fungi incertae sedis</taxon>
        <taxon>Zoopagomycota</taxon>
        <taxon>Kickxellomycotina</taxon>
        <taxon>Dimargaritomycetes</taxon>
        <taxon>Dimargaritales</taxon>
        <taxon>Dimargaritaceae</taxon>
        <taxon>Tieghemiomyces</taxon>
    </lineage>
</organism>
<evidence type="ECO:0000256" key="1">
    <source>
        <dbReference type="SAM" id="Phobius"/>
    </source>
</evidence>
<evidence type="ECO:0000313" key="2">
    <source>
        <dbReference type="EMBL" id="KAJ1925559.1"/>
    </source>
</evidence>
<protein>
    <submittedName>
        <fullName evidence="2">Uncharacterized protein</fullName>
    </submittedName>
</protein>
<keyword evidence="1" id="KW-0472">Membrane</keyword>
<keyword evidence="1" id="KW-1133">Transmembrane helix</keyword>
<dbReference type="Proteomes" id="UP001150569">
    <property type="component" value="Unassembled WGS sequence"/>
</dbReference>
<name>A0A9W8DVH0_9FUNG</name>
<proteinExistence type="predicted"/>
<comment type="caution">
    <text evidence="2">The sequence shown here is derived from an EMBL/GenBank/DDBJ whole genome shotgun (WGS) entry which is preliminary data.</text>
</comment>
<feature type="transmembrane region" description="Helical" evidence="1">
    <location>
        <begin position="133"/>
        <end position="159"/>
    </location>
</feature>
<feature type="transmembrane region" description="Helical" evidence="1">
    <location>
        <begin position="12"/>
        <end position="32"/>
    </location>
</feature>
<reference evidence="2" key="1">
    <citation type="submission" date="2022-07" db="EMBL/GenBank/DDBJ databases">
        <title>Phylogenomic reconstructions and comparative analyses of Kickxellomycotina fungi.</title>
        <authorList>
            <person name="Reynolds N.K."/>
            <person name="Stajich J.E."/>
            <person name="Barry K."/>
            <person name="Grigoriev I.V."/>
            <person name="Crous P."/>
            <person name="Smith M.E."/>
        </authorList>
    </citation>
    <scope>NUCLEOTIDE SEQUENCE</scope>
    <source>
        <strain evidence="2">RSA 861</strain>
    </source>
</reference>
<evidence type="ECO:0000313" key="3">
    <source>
        <dbReference type="Proteomes" id="UP001150569"/>
    </source>
</evidence>
<gene>
    <name evidence="2" type="ORF">IWQ60_004497</name>
</gene>
<dbReference type="EMBL" id="JANBPT010000218">
    <property type="protein sequence ID" value="KAJ1925559.1"/>
    <property type="molecule type" value="Genomic_DNA"/>
</dbReference>
<feature type="transmembrane region" description="Helical" evidence="1">
    <location>
        <begin position="44"/>
        <end position="64"/>
    </location>
</feature>